<dbReference type="GO" id="GO:0005829">
    <property type="term" value="C:cytosol"/>
    <property type="evidence" value="ECO:0007669"/>
    <property type="project" value="TreeGrafter"/>
</dbReference>
<evidence type="ECO:0000256" key="1">
    <source>
        <dbReference type="ARBA" id="ARBA00007867"/>
    </source>
</evidence>
<reference evidence="5 6" key="1">
    <citation type="journal article" date="2017" name="Curr. Biol.">
        <title>Genome architecture and evolution of a unichromosomal asexual nematode.</title>
        <authorList>
            <person name="Fradin H."/>
            <person name="Zegar C."/>
            <person name="Gutwein M."/>
            <person name="Lucas J."/>
            <person name="Kovtun M."/>
            <person name="Corcoran D."/>
            <person name="Baugh L.R."/>
            <person name="Kiontke K."/>
            <person name="Gunsalus K."/>
            <person name="Fitch D.H."/>
            <person name="Piano F."/>
        </authorList>
    </citation>
    <scope>NUCLEOTIDE SEQUENCE [LARGE SCALE GENOMIC DNA]</scope>
    <source>
        <strain evidence="5">PF1309</strain>
    </source>
</reference>
<evidence type="ECO:0000259" key="4">
    <source>
        <dbReference type="PROSITE" id="PS51006"/>
    </source>
</evidence>
<feature type="domain" description="PABS" evidence="4">
    <location>
        <begin position="1"/>
        <end position="96"/>
    </location>
</feature>
<dbReference type="Gene3D" id="3.40.50.150">
    <property type="entry name" value="Vaccinia Virus protein VP39"/>
    <property type="match status" value="2"/>
</dbReference>
<organism evidence="5 6">
    <name type="scientific">Diploscapter pachys</name>
    <dbReference type="NCBI Taxonomy" id="2018661"/>
    <lineage>
        <taxon>Eukaryota</taxon>
        <taxon>Metazoa</taxon>
        <taxon>Ecdysozoa</taxon>
        <taxon>Nematoda</taxon>
        <taxon>Chromadorea</taxon>
        <taxon>Rhabditida</taxon>
        <taxon>Rhabditina</taxon>
        <taxon>Rhabditomorpha</taxon>
        <taxon>Rhabditoidea</taxon>
        <taxon>Rhabditidae</taxon>
        <taxon>Diploscapter</taxon>
    </lineage>
</organism>
<keyword evidence="3" id="KW-0620">Polyamine biosynthesis</keyword>
<gene>
    <name evidence="5" type="ORF">WR25_20559</name>
</gene>
<evidence type="ECO:0000256" key="3">
    <source>
        <dbReference type="PROSITE-ProRule" id="PRU00354"/>
    </source>
</evidence>
<dbReference type="Pfam" id="PF01564">
    <property type="entry name" value="Spermine_synth"/>
    <property type="match status" value="2"/>
</dbReference>
<dbReference type="PANTHER" id="PTHR11558">
    <property type="entry name" value="SPERMIDINE/SPERMINE SYNTHASE"/>
    <property type="match status" value="1"/>
</dbReference>
<feature type="active site" description="Proton acceptor" evidence="3">
    <location>
        <position position="16"/>
    </location>
</feature>
<comment type="similarity">
    <text evidence="1">Belongs to the spermidine/spermine synthase family.</text>
</comment>
<dbReference type="EMBL" id="LIAE01010242">
    <property type="protein sequence ID" value="PAV64725.1"/>
    <property type="molecule type" value="Genomic_DNA"/>
</dbReference>
<evidence type="ECO:0000313" key="6">
    <source>
        <dbReference type="Proteomes" id="UP000218231"/>
    </source>
</evidence>
<comment type="caution">
    <text evidence="5">The sequence shown here is derived from an EMBL/GenBank/DDBJ whole genome shotgun (WGS) entry which is preliminary data.</text>
</comment>
<dbReference type="GO" id="GO:0008295">
    <property type="term" value="P:spermidine biosynthetic process"/>
    <property type="evidence" value="ECO:0007669"/>
    <property type="project" value="TreeGrafter"/>
</dbReference>
<proteinExistence type="inferred from homology"/>
<keyword evidence="6" id="KW-1185">Reference proteome</keyword>
<name>A0A2A2JSR3_9BILA</name>
<dbReference type="AlphaFoldDB" id="A0A2A2JSR3"/>
<dbReference type="SUPFAM" id="SSF53335">
    <property type="entry name" value="S-adenosyl-L-methionine-dependent methyltransferases"/>
    <property type="match status" value="2"/>
</dbReference>
<dbReference type="InterPro" id="IPR001045">
    <property type="entry name" value="Spermi_synthase"/>
</dbReference>
<accession>A0A2A2JSR3</accession>
<dbReference type="InterPro" id="IPR030374">
    <property type="entry name" value="PABS"/>
</dbReference>
<evidence type="ECO:0000313" key="5">
    <source>
        <dbReference type="EMBL" id="PAV64725.1"/>
    </source>
</evidence>
<dbReference type="STRING" id="2018661.A0A2A2JSR3"/>
<dbReference type="InterPro" id="IPR029063">
    <property type="entry name" value="SAM-dependent_MTases_sf"/>
</dbReference>
<evidence type="ECO:0000256" key="2">
    <source>
        <dbReference type="ARBA" id="ARBA00022679"/>
    </source>
</evidence>
<dbReference type="GO" id="GO:0004766">
    <property type="term" value="F:spermidine synthase activity"/>
    <property type="evidence" value="ECO:0007669"/>
    <property type="project" value="TreeGrafter"/>
</dbReference>
<sequence length="199" mass="22081">MTESVSKNEFDVIITDSSDPVGPAESLFGASYYELLRDALREGGILSSQGECPWLDLALIGRVISQASGLFPVVRYACGSVPTYTSGLMGYILAGKNKVQKFLLNGESSWLHLELIAHMVQFNRKLFRTVRYAQSAVSTYPSGTMGYLLCAKADSDLSKPCRILSDEQLDAWNLRFYNPQVHEAAFALPQFVRKALQEK</sequence>
<protein>
    <recommendedName>
        <fullName evidence="4">PABS domain-containing protein</fullName>
    </recommendedName>
</protein>
<dbReference type="PROSITE" id="PS51006">
    <property type="entry name" value="PABS_2"/>
    <property type="match status" value="1"/>
</dbReference>
<dbReference type="Proteomes" id="UP000218231">
    <property type="component" value="Unassembled WGS sequence"/>
</dbReference>
<dbReference type="PANTHER" id="PTHR11558:SF11">
    <property type="entry name" value="SPERMIDINE SYNTHASE"/>
    <property type="match status" value="1"/>
</dbReference>
<dbReference type="OrthoDB" id="38125at2759"/>
<keyword evidence="2 3" id="KW-0808">Transferase</keyword>